<feature type="compositionally biased region" description="Low complexity" evidence="13">
    <location>
        <begin position="352"/>
        <end position="371"/>
    </location>
</feature>
<comment type="function">
    <text evidence="12">DNA-dependent RNA polymerase catalyzes the transcription of DNA into RNA using the four ribonucleoside triphosphates as substrates.</text>
</comment>
<dbReference type="InterPro" id="IPR006592">
    <property type="entry name" value="RNA_pol_N"/>
</dbReference>
<dbReference type="Gene3D" id="1.10.132.30">
    <property type="match status" value="1"/>
</dbReference>
<evidence type="ECO:0000256" key="8">
    <source>
        <dbReference type="ARBA" id="ARBA00022842"/>
    </source>
</evidence>
<evidence type="ECO:0000256" key="10">
    <source>
        <dbReference type="ARBA" id="ARBA00023242"/>
    </source>
</evidence>
<evidence type="ECO:0000256" key="11">
    <source>
        <dbReference type="ARBA" id="ARBA00048552"/>
    </source>
</evidence>
<dbReference type="GO" id="GO:0006351">
    <property type="term" value="P:DNA-templated transcription"/>
    <property type="evidence" value="ECO:0007669"/>
    <property type="project" value="InterPro"/>
</dbReference>
<evidence type="ECO:0000256" key="12">
    <source>
        <dbReference type="RuleBase" id="RU004279"/>
    </source>
</evidence>
<dbReference type="Pfam" id="PF05000">
    <property type="entry name" value="RNA_pol_Rpb1_4"/>
    <property type="match status" value="1"/>
</dbReference>
<organism evidence="15 16">
    <name type="scientific">Allomyces macrogynus (strain ATCC 38327)</name>
    <name type="common">Allomyces javanicus var. macrogynus</name>
    <dbReference type="NCBI Taxonomy" id="578462"/>
    <lineage>
        <taxon>Eukaryota</taxon>
        <taxon>Fungi</taxon>
        <taxon>Fungi incertae sedis</taxon>
        <taxon>Blastocladiomycota</taxon>
        <taxon>Blastocladiomycetes</taxon>
        <taxon>Blastocladiales</taxon>
        <taxon>Blastocladiaceae</taxon>
        <taxon>Allomyces</taxon>
    </lineage>
</organism>
<dbReference type="InterPro" id="IPR047107">
    <property type="entry name" value="DNA-dir_RNA_pol1_lsu_C"/>
</dbReference>
<sequence>MNIAKPVGRQLTNVAFEFYRPEDIRAVSVKAITNPNMFDAFGHPNRGGLYDPALGPFEKGTYCGTCSLSSFDCPGHFGHIDLPLPVYNTTLFPQMFQYLKATCFFCFRLRLSKVQLYMTKAKLLLLHRGLVIESINLEDAVNRSIFEEVMGYRPDAHANVPSYLARAAAEDDDGDEAMEDNRPEEDLEEDDEDGTAAGSGKKMPKLAPETVIDRIDQYVRGSIAMGGVASAHLDAKEKVTMVTKYRREIVTDLARRLATVPKCSHCGAHAMPLRRDGHVKIFRTPYTRKIQVAMSAKGLAFTDADVFIKRDTLKAQATPLTAPEMLKLAAKIKGSAPAAPAANGGGEDWENESASSSSSDSSSDSSSSSSESEGEDAMEVDGDEATADARKKRRNDATPAKKNTHEYMNPTLVKTILELLWINDAPFLDLVFHSTFYDVPLVLNETELAAYQAKSSPNMFFFDVVAVPPTKFRPASKMGDMVFDHAQNTALTEVLKACERIRDSLKLANGTADPQRKSQLLYQVNDAWLAVQNHVNSFLDSTKNPTMSKSGKQPPPGIRQLLEKKEGLFRKHMMGKRVNYAARSVISPDPWIETSEIGIPPVFATKLTYPEPVTGHNVKELMTCVINGPDVWPGATHIQLEDAQMQSLADLSVEQRAALAAQLLTPQQTLSSTQPSYAIHTNKKVYRHLRNGDILLLNRQPTLHKPSIMAHKARVLPGEKTIRLHYANCNTYNADFDGDEMNAYLIANTDNQYLVPTDGSPLRGLIQDHVVTGVRMCARDTFLTRDEVQQLLVGSLPQATLRKGPIRMLPPAVMKPRKLWTGKQVISILLHNMCYGLAPLNLTSKARVGAKYWGPQGADEAQVIFCNGELMTGVLDKSQFGASAYGLVHSVYELYGAEMAGHLLGSLSRLFSTHIQMVAFSCRMDDLLLTKQGDKWRRDLINGGQSFGHEVAMEYTKSTNETQLKQQLEEVLREDEKLAGLDAAMKGKMNGLTSSIISKCLPDGLVKLFPANGMQLMTVSGAKGSNVNVSQISCCLGQQELEGRRVPIMVSGKSLPSFVPFDTSARAGGFISGRFLTGIKPQEYYFHCMAGREGLIDTAVKTSRSGYLQRCLMKHLEGARVHYDATVRDSDGSILQFFYGEDGLDVTKQKHLRQFRFCAENIDALLARYQPDQLANKIDEELATKTAKKIKKHGYSDTTLSKLSPYRYLGSTSETFADALEKYTESNPDKALYKKHKTDFDNATKIKTFQLLMKLKYLKSLVDPGEAVGVLAAQSIGEPSTQMTLNTFHFAGFGAKNVTLGIPRLREIVMTASASIKTPAMTLTLQPGVTDAQRDLFCKQRSRLTLAAIAQRVTVRERLTRESLRRVRKYKIRIDLFDEADYRALYHISSRDVRNVVAQRLVKRLELAILKDLKKANKRDEVGEEELITMQADKSFASQFARGSGDDDEEGGASKGARKASNDDDSDDEGDATAAKYSSRRKEFASYEEDDEDAEIRKALASDDDDDDSSSSSSDDESASGKRGGGEDEDENQVKAGSSFVTGYSFDTQSGAWCELELTLPGEWKKLLMVQIVEQVVKQTVLHEMAGIDRCYPVVNESENDKVARIGTDGVNLRGMWDHADIIDVNSIYTNDIAQILEVYGVEAARAAIIKEIAGVFDVYGISVDKRHLSLIADFMTFEGGYKPFNRIGMNSNPSPFLQMSYETTCSFLTSATLYGDHDALDSPSARIVVGKVVEGGTGSFDVLQPLMVH</sequence>
<evidence type="ECO:0000256" key="9">
    <source>
        <dbReference type="ARBA" id="ARBA00023163"/>
    </source>
</evidence>
<keyword evidence="3 12" id="KW-0240">DNA-directed RNA polymerase</keyword>
<dbReference type="InterPro" id="IPR044893">
    <property type="entry name" value="RNA_pol_Rpb1_clamp_domain"/>
</dbReference>
<keyword evidence="10" id="KW-0539">Nucleus</keyword>
<dbReference type="InterPro" id="IPR007081">
    <property type="entry name" value="RNA_pol_Rpb1_5"/>
</dbReference>
<dbReference type="SMART" id="SM00663">
    <property type="entry name" value="RPOLA_N"/>
    <property type="match status" value="1"/>
</dbReference>
<gene>
    <name evidence="15" type="ORF">AMAG_02394</name>
</gene>
<dbReference type="OrthoDB" id="270392at2759"/>
<dbReference type="InterPro" id="IPR015699">
    <property type="entry name" value="DNA-dir_RNA_pol1_lsu_N"/>
</dbReference>
<dbReference type="SUPFAM" id="SSF64484">
    <property type="entry name" value="beta and beta-prime subunits of DNA dependent RNA-polymerase"/>
    <property type="match status" value="1"/>
</dbReference>
<dbReference type="Proteomes" id="UP000054350">
    <property type="component" value="Unassembled WGS sequence"/>
</dbReference>
<keyword evidence="8" id="KW-0460">Magnesium</keyword>
<evidence type="ECO:0000313" key="15">
    <source>
        <dbReference type="EMBL" id="KNE56604.1"/>
    </source>
</evidence>
<dbReference type="STRING" id="578462.A0A0L0S2L7"/>
<dbReference type="InterPro" id="IPR042102">
    <property type="entry name" value="RNA_pol_Rpb1_3_sf"/>
</dbReference>
<evidence type="ECO:0000256" key="1">
    <source>
        <dbReference type="ARBA" id="ARBA00004123"/>
    </source>
</evidence>
<dbReference type="Pfam" id="PF04983">
    <property type="entry name" value="RNA_pol_Rpb1_3"/>
    <property type="match status" value="1"/>
</dbReference>
<dbReference type="Pfam" id="PF00623">
    <property type="entry name" value="RNA_pol_Rpb1_2"/>
    <property type="match status" value="1"/>
</dbReference>
<dbReference type="InterPro" id="IPR038120">
    <property type="entry name" value="Rpb1_funnel_sf"/>
</dbReference>
<dbReference type="PANTHER" id="PTHR19376:SF11">
    <property type="entry name" value="DNA-DIRECTED RNA POLYMERASE I SUBUNIT RPA1"/>
    <property type="match status" value="1"/>
</dbReference>
<dbReference type="Gene3D" id="6.10.250.2940">
    <property type="match status" value="1"/>
</dbReference>
<evidence type="ECO:0000256" key="13">
    <source>
        <dbReference type="SAM" id="MobiDB-lite"/>
    </source>
</evidence>
<feature type="compositionally biased region" description="Acidic residues" evidence="13">
    <location>
        <begin position="170"/>
        <end position="194"/>
    </location>
</feature>
<reference evidence="15 16" key="1">
    <citation type="submission" date="2009-11" db="EMBL/GenBank/DDBJ databases">
        <title>Annotation of Allomyces macrogynus ATCC 38327.</title>
        <authorList>
            <consortium name="The Broad Institute Genome Sequencing Platform"/>
            <person name="Russ C."/>
            <person name="Cuomo C."/>
            <person name="Burger G."/>
            <person name="Gray M.W."/>
            <person name="Holland P.W.H."/>
            <person name="King N."/>
            <person name="Lang F.B.F."/>
            <person name="Roger A.J."/>
            <person name="Ruiz-Trillo I."/>
            <person name="Young S.K."/>
            <person name="Zeng Q."/>
            <person name="Gargeya S."/>
            <person name="Fitzgerald M."/>
            <person name="Haas B."/>
            <person name="Abouelleil A."/>
            <person name="Alvarado L."/>
            <person name="Arachchi H.M."/>
            <person name="Berlin A."/>
            <person name="Chapman S.B."/>
            <person name="Gearin G."/>
            <person name="Goldberg J."/>
            <person name="Griggs A."/>
            <person name="Gujja S."/>
            <person name="Hansen M."/>
            <person name="Heiman D."/>
            <person name="Howarth C."/>
            <person name="Larimer J."/>
            <person name="Lui A."/>
            <person name="MacDonald P.J.P."/>
            <person name="McCowen C."/>
            <person name="Montmayeur A."/>
            <person name="Murphy C."/>
            <person name="Neiman D."/>
            <person name="Pearson M."/>
            <person name="Priest M."/>
            <person name="Roberts A."/>
            <person name="Saif S."/>
            <person name="Shea T."/>
            <person name="Sisk P."/>
            <person name="Stolte C."/>
            <person name="Sykes S."/>
            <person name="Wortman J."/>
            <person name="Nusbaum C."/>
            <person name="Birren B."/>
        </authorList>
    </citation>
    <scope>NUCLEOTIDE SEQUENCE [LARGE SCALE GENOMIC DNA]</scope>
    <source>
        <strain evidence="15 16">ATCC 38327</strain>
    </source>
</reference>
<comment type="catalytic activity">
    <reaction evidence="11 12">
        <text>RNA(n) + a ribonucleoside 5'-triphosphate = RNA(n+1) + diphosphate</text>
        <dbReference type="Rhea" id="RHEA:21248"/>
        <dbReference type="Rhea" id="RHEA-COMP:14527"/>
        <dbReference type="Rhea" id="RHEA-COMP:17342"/>
        <dbReference type="ChEBI" id="CHEBI:33019"/>
        <dbReference type="ChEBI" id="CHEBI:61557"/>
        <dbReference type="ChEBI" id="CHEBI:140395"/>
        <dbReference type="EC" id="2.7.7.6"/>
    </reaction>
</comment>
<feature type="compositionally biased region" description="Acidic residues" evidence="13">
    <location>
        <begin position="1502"/>
        <end position="1518"/>
    </location>
</feature>
<feature type="domain" description="RNA polymerase N-terminal" evidence="14">
    <location>
        <begin position="458"/>
        <end position="777"/>
    </location>
</feature>
<dbReference type="GO" id="GO:0003677">
    <property type="term" value="F:DNA binding"/>
    <property type="evidence" value="ECO:0007669"/>
    <property type="project" value="InterPro"/>
</dbReference>
<keyword evidence="6" id="KW-0479">Metal-binding</keyword>
<dbReference type="Gene3D" id="2.40.40.20">
    <property type="match status" value="1"/>
</dbReference>
<keyword evidence="5 12" id="KW-0548">Nucleotidyltransferase</keyword>
<protein>
    <recommendedName>
        <fullName evidence="12">DNA-directed RNA polymerase subunit</fullName>
        <ecNumber evidence="12">2.7.7.6</ecNumber>
    </recommendedName>
</protein>
<comment type="similarity">
    <text evidence="2 12">Belongs to the RNA polymerase beta' chain family.</text>
</comment>
<keyword evidence="9 12" id="KW-0804">Transcription</keyword>
<feature type="region of interest" description="Disordered" evidence="13">
    <location>
        <begin position="336"/>
        <end position="403"/>
    </location>
</feature>
<keyword evidence="7" id="KW-0862">Zinc</keyword>
<dbReference type="Pfam" id="PF04998">
    <property type="entry name" value="RNA_pol_Rpb1_5"/>
    <property type="match status" value="1"/>
</dbReference>
<dbReference type="InterPro" id="IPR007066">
    <property type="entry name" value="RNA_pol_Rpb1_3"/>
</dbReference>
<dbReference type="OMA" id="CMGVSAN"/>
<dbReference type="PANTHER" id="PTHR19376">
    <property type="entry name" value="DNA-DIRECTED RNA POLYMERASE"/>
    <property type="match status" value="1"/>
</dbReference>
<evidence type="ECO:0000256" key="3">
    <source>
        <dbReference type="ARBA" id="ARBA00022478"/>
    </source>
</evidence>
<dbReference type="VEuPathDB" id="FungiDB:AMAG_02394"/>
<dbReference type="InterPro" id="IPR000722">
    <property type="entry name" value="RNA_pol_asu"/>
</dbReference>
<evidence type="ECO:0000256" key="7">
    <source>
        <dbReference type="ARBA" id="ARBA00022833"/>
    </source>
</evidence>
<dbReference type="Gene3D" id="4.10.860.120">
    <property type="entry name" value="RNA polymerase II, clamp domain"/>
    <property type="match status" value="1"/>
</dbReference>
<dbReference type="Gene3D" id="3.30.70.2850">
    <property type="match status" value="1"/>
</dbReference>
<evidence type="ECO:0000256" key="2">
    <source>
        <dbReference type="ARBA" id="ARBA00006460"/>
    </source>
</evidence>
<keyword evidence="4 12" id="KW-0808">Transferase</keyword>
<reference evidence="16" key="2">
    <citation type="submission" date="2009-11" db="EMBL/GenBank/DDBJ databases">
        <title>The Genome Sequence of Allomyces macrogynus strain ATCC 38327.</title>
        <authorList>
            <consortium name="The Broad Institute Genome Sequencing Platform"/>
            <person name="Russ C."/>
            <person name="Cuomo C."/>
            <person name="Shea T."/>
            <person name="Young S.K."/>
            <person name="Zeng Q."/>
            <person name="Koehrsen M."/>
            <person name="Haas B."/>
            <person name="Borodovsky M."/>
            <person name="Guigo R."/>
            <person name="Alvarado L."/>
            <person name="Berlin A."/>
            <person name="Borenstein D."/>
            <person name="Chen Z."/>
            <person name="Engels R."/>
            <person name="Freedman E."/>
            <person name="Gellesch M."/>
            <person name="Goldberg J."/>
            <person name="Griggs A."/>
            <person name="Gujja S."/>
            <person name="Heiman D."/>
            <person name="Hepburn T."/>
            <person name="Howarth C."/>
            <person name="Jen D."/>
            <person name="Larson L."/>
            <person name="Lewis B."/>
            <person name="Mehta T."/>
            <person name="Park D."/>
            <person name="Pearson M."/>
            <person name="Roberts A."/>
            <person name="Saif S."/>
            <person name="Shenoy N."/>
            <person name="Sisk P."/>
            <person name="Stolte C."/>
            <person name="Sykes S."/>
            <person name="Walk T."/>
            <person name="White J."/>
            <person name="Yandava C."/>
            <person name="Burger G."/>
            <person name="Gray M.W."/>
            <person name="Holland P.W.H."/>
            <person name="King N."/>
            <person name="Lang F.B.F."/>
            <person name="Roger A.J."/>
            <person name="Ruiz-Trillo I."/>
            <person name="Lander E."/>
            <person name="Nusbaum C."/>
        </authorList>
    </citation>
    <scope>NUCLEOTIDE SEQUENCE [LARGE SCALE GENOMIC DNA]</scope>
    <source>
        <strain evidence="16">ATCC 38327</strain>
    </source>
</reference>
<dbReference type="GO" id="GO:0046872">
    <property type="term" value="F:metal ion binding"/>
    <property type="evidence" value="ECO:0007669"/>
    <property type="project" value="UniProtKB-KW"/>
</dbReference>
<dbReference type="InterPro" id="IPR007083">
    <property type="entry name" value="RNA_pol_Rpb1_4"/>
</dbReference>
<evidence type="ECO:0000259" key="14">
    <source>
        <dbReference type="SMART" id="SM00663"/>
    </source>
</evidence>
<accession>A0A0L0S2L7</accession>
<feature type="compositionally biased region" description="Acidic residues" evidence="13">
    <location>
        <begin position="372"/>
        <end position="386"/>
    </location>
</feature>
<evidence type="ECO:0000256" key="6">
    <source>
        <dbReference type="ARBA" id="ARBA00022723"/>
    </source>
</evidence>
<feature type="region of interest" description="Disordered" evidence="13">
    <location>
        <begin position="169"/>
        <end position="203"/>
    </location>
</feature>
<dbReference type="InterPro" id="IPR045867">
    <property type="entry name" value="DNA-dir_RpoC_beta_prime"/>
</dbReference>
<dbReference type="Gene3D" id="1.10.274.100">
    <property type="entry name" value="RNA polymerase Rpb1, domain 3"/>
    <property type="match status" value="1"/>
</dbReference>
<dbReference type="Gene3D" id="1.10.150.390">
    <property type="match status" value="1"/>
</dbReference>
<dbReference type="Gene3D" id="1.10.357.120">
    <property type="match status" value="1"/>
</dbReference>
<dbReference type="GO" id="GO:0003899">
    <property type="term" value="F:DNA-directed RNA polymerase activity"/>
    <property type="evidence" value="ECO:0007669"/>
    <property type="project" value="UniProtKB-EC"/>
</dbReference>
<proteinExistence type="inferred from homology"/>
<dbReference type="InterPro" id="IPR007080">
    <property type="entry name" value="RNA_pol_Rpb1_1"/>
</dbReference>
<dbReference type="CDD" id="cd02735">
    <property type="entry name" value="RNAP_I_Rpa1_C"/>
    <property type="match status" value="1"/>
</dbReference>
<evidence type="ECO:0000256" key="4">
    <source>
        <dbReference type="ARBA" id="ARBA00022679"/>
    </source>
</evidence>
<dbReference type="Pfam" id="PF04997">
    <property type="entry name" value="RNA_pol_Rpb1_1"/>
    <property type="match status" value="1"/>
</dbReference>
<evidence type="ECO:0000313" key="16">
    <source>
        <dbReference type="Proteomes" id="UP000054350"/>
    </source>
</evidence>
<dbReference type="FunFam" id="3.30.1490.180:FF:000003">
    <property type="entry name" value="DNA-directed RNA polymerase subunit"/>
    <property type="match status" value="1"/>
</dbReference>
<keyword evidence="16" id="KW-1185">Reference proteome</keyword>
<feature type="region of interest" description="Disordered" evidence="13">
    <location>
        <begin position="1440"/>
        <end position="1533"/>
    </location>
</feature>
<comment type="subcellular location">
    <subcellularLocation>
        <location evidence="1">Nucleus</location>
    </subcellularLocation>
</comment>
<dbReference type="CDD" id="cd01435">
    <property type="entry name" value="RNAP_I_RPA1_N"/>
    <property type="match status" value="1"/>
</dbReference>
<dbReference type="EMBL" id="GG745330">
    <property type="protein sequence ID" value="KNE56604.1"/>
    <property type="molecule type" value="Genomic_DNA"/>
</dbReference>
<dbReference type="GO" id="GO:0005736">
    <property type="term" value="C:RNA polymerase I complex"/>
    <property type="evidence" value="ECO:0007669"/>
    <property type="project" value="TreeGrafter"/>
</dbReference>
<dbReference type="EC" id="2.7.7.6" evidence="12"/>
<dbReference type="Gene3D" id="3.30.1490.180">
    <property type="entry name" value="RNA polymerase ii"/>
    <property type="match status" value="1"/>
</dbReference>
<dbReference type="eggNOG" id="KOG0262">
    <property type="taxonomic scope" value="Eukaryota"/>
</dbReference>
<name>A0A0L0S2L7_ALLM3</name>
<evidence type="ECO:0000256" key="5">
    <source>
        <dbReference type="ARBA" id="ARBA00022695"/>
    </source>
</evidence>